<organism evidence="1 2">
    <name type="scientific">Biomphalaria glabrata</name>
    <name type="common">Bloodfluke planorb</name>
    <name type="synonym">Freshwater snail</name>
    <dbReference type="NCBI Taxonomy" id="6526"/>
    <lineage>
        <taxon>Eukaryota</taxon>
        <taxon>Metazoa</taxon>
        <taxon>Spiralia</taxon>
        <taxon>Lophotrochozoa</taxon>
        <taxon>Mollusca</taxon>
        <taxon>Gastropoda</taxon>
        <taxon>Heterobranchia</taxon>
        <taxon>Euthyneura</taxon>
        <taxon>Panpulmonata</taxon>
        <taxon>Hygrophila</taxon>
        <taxon>Lymnaeoidea</taxon>
        <taxon>Planorbidae</taxon>
        <taxon>Biomphalaria</taxon>
    </lineage>
</organism>
<dbReference type="VEuPathDB" id="VectorBase:BGLB039911"/>
<name>A0A2C9M8W4_BIOGL</name>
<accession>A0A2C9M8W4</accession>
<dbReference type="KEGG" id="bgt:106056235"/>
<sequence length="253" mass="28369">TTIKKLASLCQHYIIASDFLYGGTSENQLVELETQRAEVQNAKLKCDELFDSINETLAGVMELFASPTSGALNFYYNLSRSIANYLTSVNITSKFVLADLTLGLEGEAAREELDFTDRKLADHISDLDSALNGLSFCLIENIQGVIEEEGIDTVFGWSNGKLGTSFNNFTKLVRVNIAQLHNFTTNLKEIKTAHDRLLKLVDFLTADLTDLRNQVKIDLNFQSKNFIILDIFFPDISYTVTEQQVAYDTVKLL</sequence>
<proteinExistence type="predicted"/>
<dbReference type="AlphaFoldDB" id="A0A2C9M8W4"/>
<dbReference type="Proteomes" id="UP000076420">
    <property type="component" value="Unassembled WGS sequence"/>
</dbReference>
<protein>
    <submittedName>
        <fullName evidence="1">Uncharacterized protein</fullName>
    </submittedName>
</protein>
<reference evidence="1" key="1">
    <citation type="submission" date="2020-05" db="UniProtKB">
        <authorList>
            <consortium name="EnsemblMetazoa"/>
        </authorList>
    </citation>
    <scope>IDENTIFICATION</scope>
    <source>
        <strain evidence="1">BB02</strain>
    </source>
</reference>
<gene>
    <name evidence="1" type="primary">106056235</name>
</gene>
<dbReference type="VEuPathDB" id="VectorBase:BGLAX_034506"/>
<evidence type="ECO:0000313" key="1">
    <source>
        <dbReference type="EnsemblMetazoa" id="BGLB039911-PA"/>
    </source>
</evidence>
<evidence type="ECO:0000313" key="2">
    <source>
        <dbReference type="Proteomes" id="UP000076420"/>
    </source>
</evidence>
<dbReference type="EnsemblMetazoa" id="BGLB039911-RA">
    <property type="protein sequence ID" value="BGLB039911-PA"/>
    <property type="gene ID" value="BGLB039911"/>
</dbReference>